<protein>
    <submittedName>
        <fullName evidence="2">Uncharacterized protein</fullName>
    </submittedName>
</protein>
<evidence type="ECO:0000256" key="1">
    <source>
        <dbReference type="SAM" id="MobiDB-lite"/>
    </source>
</evidence>
<evidence type="ECO:0000313" key="3">
    <source>
        <dbReference type="Proteomes" id="UP000642094"/>
    </source>
</evidence>
<accession>A0ABR8A1P6</accession>
<evidence type="ECO:0000313" key="2">
    <source>
        <dbReference type="EMBL" id="MBD2190146.1"/>
    </source>
</evidence>
<dbReference type="Proteomes" id="UP000642094">
    <property type="component" value="Unassembled WGS sequence"/>
</dbReference>
<gene>
    <name evidence="2" type="ORF">H6F41_18645</name>
</gene>
<proteinExistence type="predicted"/>
<reference evidence="2 3" key="1">
    <citation type="journal article" date="2020" name="ISME J.">
        <title>Comparative genomics reveals insights into cyanobacterial evolution and habitat adaptation.</title>
        <authorList>
            <person name="Chen M.Y."/>
            <person name="Teng W.K."/>
            <person name="Zhao L."/>
            <person name="Hu C.X."/>
            <person name="Zhou Y.K."/>
            <person name="Han B.P."/>
            <person name="Song L.R."/>
            <person name="Shu W.S."/>
        </authorList>
    </citation>
    <scope>NUCLEOTIDE SEQUENCE [LARGE SCALE GENOMIC DNA]</scope>
    <source>
        <strain evidence="2 3">FACHB-723</strain>
    </source>
</reference>
<sequence length="49" mass="5495">MSFRFNPIERSNKCDTLPQRGEGEQNPENSYSPRPLGEGLGVRVLETST</sequence>
<keyword evidence="3" id="KW-1185">Reference proteome</keyword>
<dbReference type="EMBL" id="JACJQB010000088">
    <property type="protein sequence ID" value="MBD2190146.1"/>
    <property type="molecule type" value="Genomic_DNA"/>
</dbReference>
<comment type="caution">
    <text evidence="2">The sequence shown here is derived from an EMBL/GenBank/DDBJ whole genome shotgun (WGS) entry which is preliminary data.</text>
</comment>
<feature type="region of interest" description="Disordered" evidence="1">
    <location>
        <begin position="1"/>
        <end position="49"/>
    </location>
</feature>
<organism evidence="2 3">
    <name type="scientific">Pseudanabaena mucicola FACHB-723</name>
    <dbReference type="NCBI Taxonomy" id="2692860"/>
    <lineage>
        <taxon>Bacteria</taxon>
        <taxon>Bacillati</taxon>
        <taxon>Cyanobacteriota</taxon>
        <taxon>Cyanophyceae</taxon>
        <taxon>Pseudanabaenales</taxon>
        <taxon>Pseudanabaenaceae</taxon>
        <taxon>Pseudanabaena</taxon>
    </lineage>
</organism>
<name>A0ABR8A1P6_9CYAN</name>